<dbReference type="EMBL" id="PGCK01000002">
    <property type="protein sequence ID" value="MCD1294141.1"/>
    <property type="molecule type" value="Genomic_DNA"/>
</dbReference>
<dbReference type="AlphaFoldDB" id="A0AAP2RBZ3"/>
<comment type="caution">
    <text evidence="1">The sequence shown here is derived from an EMBL/GenBank/DDBJ whole genome shotgun (WGS) entry which is preliminary data.</text>
</comment>
<protein>
    <recommendedName>
        <fullName evidence="3">Tetratricopeptide repeat-containing protein</fullName>
    </recommendedName>
</protein>
<accession>A0AAP2RBZ3</accession>
<reference evidence="1 2" key="1">
    <citation type="submission" date="2017-11" db="EMBL/GenBank/DDBJ databases">
        <title>Isolation and Characterization of Family Methanocellaceae Species from Potential Methane Hydrate Area Offshore Southwestern Taiwan.</title>
        <authorList>
            <person name="Zhang W.-L."/>
            <person name="Chen W.-C."/>
            <person name="Lai M.-C."/>
            <person name="Chen S.-C."/>
        </authorList>
    </citation>
    <scope>NUCLEOTIDE SEQUENCE [LARGE SCALE GENOMIC DNA]</scope>
    <source>
        <strain evidence="1 2">CWC-04</strain>
    </source>
</reference>
<evidence type="ECO:0000313" key="2">
    <source>
        <dbReference type="Proteomes" id="UP001320159"/>
    </source>
</evidence>
<proteinExistence type="predicted"/>
<sequence>MGLLERIFGEKEGDVVSTDISGLYEQRIQDMEEKRTLSDNKKLQKAIMDYQDPENTEKREIFVFEEEINNNPDYYLPYYWSATHKFNKGNFEQAKEILIKGIEKCKLKSVLCRRLAEFYFMKGHLENALYWFFTALMASSSDTDFHSYFYLGYIFEAHGMKDASQLARRKGRGIAYRLFYDTAEYSKSKAEKIKTHAVSIKNEKTLKMLKDFYRYEKKNLFI</sequence>
<name>A0AAP2RBZ3_9EURY</name>
<dbReference type="SUPFAM" id="SSF48452">
    <property type="entry name" value="TPR-like"/>
    <property type="match status" value="1"/>
</dbReference>
<evidence type="ECO:0000313" key="1">
    <source>
        <dbReference type="EMBL" id="MCD1294141.1"/>
    </source>
</evidence>
<dbReference type="Proteomes" id="UP001320159">
    <property type="component" value="Unassembled WGS sequence"/>
</dbReference>
<dbReference type="Gene3D" id="1.25.40.10">
    <property type="entry name" value="Tetratricopeptide repeat domain"/>
    <property type="match status" value="1"/>
</dbReference>
<dbReference type="RefSeq" id="WP_230740826.1">
    <property type="nucleotide sequence ID" value="NZ_PGCK01000002.1"/>
</dbReference>
<organism evidence="1 2">
    <name type="scientific">Methanooceanicella nereidis</name>
    <dbReference type="NCBI Taxonomy" id="2052831"/>
    <lineage>
        <taxon>Archaea</taxon>
        <taxon>Methanobacteriati</taxon>
        <taxon>Methanobacteriota</taxon>
        <taxon>Stenosarchaea group</taxon>
        <taxon>Methanomicrobia</taxon>
        <taxon>Methanocellales</taxon>
        <taxon>Methanocellaceae</taxon>
        <taxon>Methanooceanicella</taxon>
    </lineage>
</organism>
<dbReference type="InterPro" id="IPR011990">
    <property type="entry name" value="TPR-like_helical_dom_sf"/>
</dbReference>
<evidence type="ECO:0008006" key="3">
    <source>
        <dbReference type="Google" id="ProtNLM"/>
    </source>
</evidence>
<gene>
    <name evidence="1" type="ORF">CUJ83_03925</name>
</gene>
<keyword evidence="2" id="KW-1185">Reference proteome</keyword>